<dbReference type="Proteomes" id="UP000283587">
    <property type="component" value="Unassembled WGS sequence"/>
</dbReference>
<dbReference type="OrthoDB" id="2583024at2"/>
<sequence>MTTTEPAFLDFDELYSKVGVLGLEFSPRLAELAGQRVRMQGYLAPAHHGEPGPLVLTRAPFAGCSDCGSGHDWPDDSVFVFPTAAQPEFAPGKLTEVEGVLEYGSLRLADPDVLSLVRLRDAAWQDR</sequence>
<name>A0A418ZUU1_9RHOB</name>
<comment type="caution">
    <text evidence="1">The sequence shown here is derived from an EMBL/GenBank/DDBJ whole genome shotgun (WGS) entry which is preliminary data.</text>
</comment>
<evidence type="ECO:0000313" key="1">
    <source>
        <dbReference type="EMBL" id="RJL02299.1"/>
    </source>
</evidence>
<proteinExistence type="predicted"/>
<accession>A0A418ZUU1</accession>
<dbReference type="RefSeq" id="WP_119900887.1">
    <property type="nucleotide sequence ID" value="NZ_QNRC01000066.1"/>
</dbReference>
<organism evidence="1 2">
    <name type="scientific">Paracoccus siganidrum</name>
    <dbReference type="NCBI Taxonomy" id="1276757"/>
    <lineage>
        <taxon>Bacteria</taxon>
        <taxon>Pseudomonadati</taxon>
        <taxon>Pseudomonadota</taxon>
        <taxon>Alphaproteobacteria</taxon>
        <taxon>Rhodobacterales</taxon>
        <taxon>Paracoccaceae</taxon>
        <taxon>Paracoccus</taxon>
    </lineage>
</organism>
<evidence type="ECO:0000313" key="2">
    <source>
        <dbReference type="Proteomes" id="UP000283587"/>
    </source>
</evidence>
<evidence type="ECO:0008006" key="3">
    <source>
        <dbReference type="Google" id="ProtNLM"/>
    </source>
</evidence>
<dbReference type="EMBL" id="QZEW01000149">
    <property type="protein sequence ID" value="RJL02299.1"/>
    <property type="molecule type" value="Genomic_DNA"/>
</dbReference>
<keyword evidence="2" id="KW-1185">Reference proteome</keyword>
<dbReference type="AlphaFoldDB" id="A0A418ZUU1"/>
<protein>
    <recommendedName>
        <fullName evidence="3">DUF3299 domain-containing protein</fullName>
    </recommendedName>
</protein>
<gene>
    <name evidence="1" type="ORF">D3P05_21900</name>
</gene>
<reference evidence="2" key="1">
    <citation type="submission" date="2018-09" db="EMBL/GenBank/DDBJ databases">
        <title>Paracoccus onubensis nov. sp. a moderate halophilic bacterium isolated from Gruta de las Maravillas (Aracena, Spain).</title>
        <authorList>
            <person name="Jurado V."/>
            <person name="Gutierrez-Patricio S."/>
            <person name="Gonzalez-Pimentel J.L."/>
            <person name="Miller A.Z."/>
            <person name="Laiz L."/>
            <person name="Saiz-Jimenez C."/>
        </authorList>
    </citation>
    <scope>NUCLEOTIDE SEQUENCE [LARGE SCALE GENOMIC DNA]</scope>
    <source>
        <strain evidence="2">DSM 26381</strain>
    </source>
</reference>